<feature type="compositionally biased region" description="Acidic residues" evidence="1">
    <location>
        <begin position="40"/>
        <end position="49"/>
    </location>
</feature>
<dbReference type="Gramene" id="OIT00149">
    <property type="protein sequence ID" value="OIT00149"/>
    <property type="gene ID" value="A4A49_21784"/>
</dbReference>
<sequence>MILWFERPVICDVRARPHFVESTSGSRDLQMESDKSKYEVDEEDGSDEEEELLNSDFGYSKYRELILRSCWFQVLRC</sequence>
<dbReference type="STRING" id="49451.A0A1J6I544"/>
<accession>A0A1J6I544</accession>
<dbReference type="AlphaFoldDB" id="A0A1J6I544"/>
<evidence type="ECO:0000256" key="1">
    <source>
        <dbReference type="SAM" id="MobiDB-lite"/>
    </source>
</evidence>
<protein>
    <submittedName>
        <fullName evidence="2">Uncharacterized protein</fullName>
    </submittedName>
</protein>
<dbReference type="Proteomes" id="UP000187609">
    <property type="component" value="Unassembled WGS sequence"/>
</dbReference>
<organism evidence="2 3">
    <name type="scientific">Nicotiana attenuata</name>
    <name type="common">Coyote tobacco</name>
    <dbReference type="NCBI Taxonomy" id="49451"/>
    <lineage>
        <taxon>Eukaryota</taxon>
        <taxon>Viridiplantae</taxon>
        <taxon>Streptophyta</taxon>
        <taxon>Embryophyta</taxon>
        <taxon>Tracheophyta</taxon>
        <taxon>Spermatophyta</taxon>
        <taxon>Magnoliopsida</taxon>
        <taxon>eudicotyledons</taxon>
        <taxon>Gunneridae</taxon>
        <taxon>Pentapetalae</taxon>
        <taxon>asterids</taxon>
        <taxon>lamiids</taxon>
        <taxon>Solanales</taxon>
        <taxon>Solanaceae</taxon>
        <taxon>Nicotianoideae</taxon>
        <taxon>Nicotianeae</taxon>
        <taxon>Nicotiana</taxon>
    </lineage>
</organism>
<evidence type="ECO:0000313" key="2">
    <source>
        <dbReference type="EMBL" id="OIT00149.1"/>
    </source>
</evidence>
<name>A0A1J6I544_NICAT</name>
<gene>
    <name evidence="2" type="ORF">A4A49_21784</name>
</gene>
<reference evidence="2" key="1">
    <citation type="submission" date="2016-11" db="EMBL/GenBank/DDBJ databases">
        <title>The genome of Nicotiana attenuata.</title>
        <authorList>
            <person name="Xu S."/>
            <person name="Brockmoeller T."/>
            <person name="Gaquerel E."/>
            <person name="Navarro A."/>
            <person name="Kuhl H."/>
            <person name="Gase K."/>
            <person name="Ling Z."/>
            <person name="Zhou W."/>
            <person name="Kreitzer C."/>
            <person name="Stanke M."/>
            <person name="Tang H."/>
            <person name="Lyons E."/>
            <person name="Pandey P."/>
            <person name="Pandey S.P."/>
            <person name="Timmermann B."/>
            <person name="Baldwin I.T."/>
        </authorList>
    </citation>
    <scope>NUCLEOTIDE SEQUENCE [LARGE SCALE GENOMIC DNA]</scope>
    <source>
        <strain evidence="2">UT</strain>
    </source>
</reference>
<dbReference type="EMBL" id="MJEQ01037189">
    <property type="protein sequence ID" value="OIT00149.1"/>
    <property type="molecule type" value="Genomic_DNA"/>
</dbReference>
<keyword evidence="3" id="KW-1185">Reference proteome</keyword>
<evidence type="ECO:0000313" key="3">
    <source>
        <dbReference type="Proteomes" id="UP000187609"/>
    </source>
</evidence>
<feature type="compositionally biased region" description="Basic and acidic residues" evidence="1">
    <location>
        <begin position="29"/>
        <end position="39"/>
    </location>
</feature>
<comment type="caution">
    <text evidence="2">The sequence shown here is derived from an EMBL/GenBank/DDBJ whole genome shotgun (WGS) entry which is preliminary data.</text>
</comment>
<proteinExistence type="predicted"/>
<feature type="region of interest" description="Disordered" evidence="1">
    <location>
        <begin position="24"/>
        <end position="49"/>
    </location>
</feature>